<dbReference type="SUPFAM" id="SSF46626">
    <property type="entry name" value="Cytochrome c"/>
    <property type="match status" value="1"/>
</dbReference>
<feature type="domain" description="Cytochrome c" evidence="6">
    <location>
        <begin position="72"/>
        <end position="155"/>
    </location>
</feature>
<gene>
    <name evidence="7" type="ORF">NSJP_1679</name>
</gene>
<keyword evidence="5" id="KW-1133">Transmembrane helix</keyword>
<dbReference type="OrthoDB" id="9773456at2"/>
<protein>
    <submittedName>
        <fullName evidence="7">Putative Cytochrome c</fullName>
    </submittedName>
</protein>
<reference evidence="7 8" key="1">
    <citation type="submission" date="2017-03" db="EMBL/GenBank/DDBJ databases">
        <authorList>
            <person name="Afonso C.L."/>
            <person name="Miller P.J."/>
            <person name="Scott M.A."/>
            <person name="Spackman E."/>
            <person name="Goraichik I."/>
            <person name="Dimitrov K.M."/>
            <person name="Suarez D.L."/>
            <person name="Swayne D.E."/>
        </authorList>
    </citation>
    <scope>NUCLEOTIDE SEQUENCE [LARGE SCALE GENOMIC DNA]</scope>
    <source>
        <strain evidence="7">Genome sequencing of Nitrospira japonica strain NJ11</strain>
    </source>
</reference>
<dbReference type="GO" id="GO:0020037">
    <property type="term" value="F:heme binding"/>
    <property type="evidence" value="ECO:0007669"/>
    <property type="project" value="InterPro"/>
</dbReference>
<dbReference type="Pfam" id="PF13442">
    <property type="entry name" value="Cytochrome_CBB3"/>
    <property type="match status" value="1"/>
</dbReference>
<keyword evidence="5" id="KW-0812">Transmembrane</keyword>
<evidence type="ECO:0000256" key="3">
    <source>
        <dbReference type="ARBA" id="ARBA00023004"/>
    </source>
</evidence>
<evidence type="ECO:0000256" key="4">
    <source>
        <dbReference type="SAM" id="MobiDB-lite"/>
    </source>
</evidence>
<organism evidence="7 8">
    <name type="scientific">Nitrospira japonica</name>
    <dbReference type="NCBI Taxonomy" id="1325564"/>
    <lineage>
        <taxon>Bacteria</taxon>
        <taxon>Pseudomonadati</taxon>
        <taxon>Nitrospirota</taxon>
        <taxon>Nitrospiria</taxon>
        <taxon>Nitrospirales</taxon>
        <taxon>Nitrospiraceae</taxon>
        <taxon>Nitrospira</taxon>
    </lineage>
</organism>
<dbReference type="AlphaFoldDB" id="A0A1W1I4I6"/>
<evidence type="ECO:0000313" key="7">
    <source>
        <dbReference type="EMBL" id="SLM47851.1"/>
    </source>
</evidence>
<dbReference type="KEGG" id="nja:NSJP_1679"/>
<evidence type="ECO:0000256" key="2">
    <source>
        <dbReference type="ARBA" id="ARBA00022723"/>
    </source>
</evidence>
<evidence type="ECO:0000313" key="8">
    <source>
        <dbReference type="Proteomes" id="UP000192042"/>
    </source>
</evidence>
<proteinExistence type="predicted"/>
<sequence>MKKRVIRVVIVVCLVALGMVGWVGYQLFTTGFSAKTEPHRLEVLMARQIRHLAVPIAQRNAPNPVPLTPAVLKDARAHFADHCAICHANDGSGRTPIGKNVYPKAPDLREADTQSMSDGELFWAIHNGIRFTAMPAWGDDEPEKDMDSWKLVHFIRHLPNLTPEELDEMKGLNPKTRHEMEEEAEYDKFLEGDDTVGQADGHHH</sequence>
<keyword evidence="3" id="KW-0408">Iron</keyword>
<feature type="compositionally biased region" description="Basic and acidic residues" evidence="4">
    <location>
        <begin position="177"/>
        <end position="191"/>
    </location>
</feature>
<dbReference type="GO" id="GO:0046872">
    <property type="term" value="F:metal ion binding"/>
    <property type="evidence" value="ECO:0007669"/>
    <property type="project" value="UniProtKB-KW"/>
</dbReference>
<accession>A0A1W1I4I6</accession>
<dbReference type="Gene3D" id="1.10.760.10">
    <property type="entry name" value="Cytochrome c-like domain"/>
    <property type="match status" value="1"/>
</dbReference>
<dbReference type="InterPro" id="IPR036909">
    <property type="entry name" value="Cyt_c-like_dom_sf"/>
</dbReference>
<keyword evidence="8" id="KW-1185">Reference proteome</keyword>
<name>A0A1W1I4I6_9BACT</name>
<keyword evidence="1" id="KW-0349">Heme</keyword>
<evidence type="ECO:0000256" key="5">
    <source>
        <dbReference type="SAM" id="Phobius"/>
    </source>
</evidence>
<feature type="transmembrane region" description="Helical" evidence="5">
    <location>
        <begin position="5"/>
        <end position="25"/>
    </location>
</feature>
<evidence type="ECO:0000259" key="6">
    <source>
        <dbReference type="Pfam" id="PF13442"/>
    </source>
</evidence>
<dbReference type="EMBL" id="LT828648">
    <property type="protein sequence ID" value="SLM47851.1"/>
    <property type="molecule type" value="Genomic_DNA"/>
</dbReference>
<keyword evidence="5" id="KW-0472">Membrane</keyword>
<dbReference type="STRING" id="1325564.NSJP_1679"/>
<evidence type="ECO:0000256" key="1">
    <source>
        <dbReference type="ARBA" id="ARBA00022617"/>
    </source>
</evidence>
<keyword evidence="2" id="KW-0479">Metal-binding</keyword>
<dbReference type="Proteomes" id="UP000192042">
    <property type="component" value="Chromosome I"/>
</dbReference>
<feature type="region of interest" description="Disordered" evidence="4">
    <location>
        <begin position="177"/>
        <end position="204"/>
    </location>
</feature>
<dbReference type="InterPro" id="IPR009056">
    <property type="entry name" value="Cyt_c-like_dom"/>
</dbReference>
<dbReference type="RefSeq" id="WP_080886323.1">
    <property type="nucleotide sequence ID" value="NZ_LT828648.1"/>
</dbReference>
<dbReference type="GO" id="GO:0009055">
    <property type="term" value="F:electron transfer activity"/>
    <property type="evidence" value="ECO:0007669"/>
    <property type="project" value="InterPro"/>
</dbReference>